<dbReference type="Proteomes" id="UP000305948">
    <property type="component" value="Unassembled WGS sequence"/>
</dbReference>
<reference evidence="1 2" key="1">
    <citation type="journal article" date="2019" name="Nat. Ecol. Evol.">
        <title>Megaphylogeny resolves global patterns of mushroom evolution.</title>
        <authorList>
            <person name="Varga T."/>
            <person name="Krizsan K."/>
            <person name="Foldi C."/>
            <person name="Dima B."/>
            <person name="Sanchez-Garcia M."/>
            <person name="Sanchez-Ramirez S."/>
            <person name="Szollosi G.J."/>
            <person name="Szarkandi J.G."/>
            <person name="Papp V."/>
            <person name="Albert L."/>
            <person name="Andreopoulos W."/>
            <person name="Angelini C."/>
            <person name="Antonin V."/>
            <person name="Barry K.W."/>
            <person name="Bougher N.L."/>
            <person name="Buchanan P."/>
            <person name="Buyck B."/>
            <person name="Bense V."/>
            <person name="Catcheside P."/>
            <person name="Chovatia M."/>
            <person name="Cooper J."/>
            <person name="Damon W."/>
            <person name="Desjardin D."/>
            <person name="Finy P."/>
            <person name="Geml J."/>
            <person name="Haridas S."/>
            <person name="Hughes K."/>
            <person name="Justo A."/>
            <person name="Karasinski D."/>
            <person name="Kautmanova I."/>
            <person name="Kiss B."/>
            <person name="Kocsube S."/>
            <person name="Kotiranta H."/>
            <person name="LaButti K.M."/>
            <person name="Lechner B.E."/>
            <person name="Liimatainen K."/>
            <person name="Lipzen A."/>
            <person name="Lukacs Z."/>
            <person name="Mihaltcheva S."/>
            <person name="Morgado L.N."/>
            <person name="Niskanen T."/>
            <person name="Noordeloos M.E."/>
            <person name="Ohm R.A."/>
            <person name="Ortiz-Santana B."/>
            <person name="Ovrebo C."/>
            <person name="Racz N."/>
            <person name="Riley R."/>
            <person name="Savchenko A."/>
            <person name="Shiryaev A."/>
            <person name="Soop K."/>
            <person name="Spirin V."/>
            <person name="Szebenyi C."/>
            <person name="Tomsovsky M."/>
            <person name="Tulloss R.E."/>
            <person name="Uehling J."/>
            <person name="Grigoriev I.V."/>
            <person name="Vagvolgyi C."/>
            <person name="Papp T."/>
            <person name="Martin F.M."/>
            <person name="Miettinen O."/>
            <person name="Hibbett D.S."/>
            <person name="Nagy L.G."/>
        </authorList>
    </citation>
    <scope>NUCLEOTIDE SEQUENCE [LARGE SCALE GENOMIC DNA]</scope>
    <source>
        <strain evidence="1 2">OMC1185</strain>
    </source>
</reference>
<evidence type="ECO:0000313" key="1">
    <source>
        <dbReference type="EMBL" id="TFK46226.1"/>
    </source>
</evidence>
<name>A0A5C3MPC5_9AGAM</name>
<gene>
    <name evidence="1" type="ORF">OE88DRAFT_1739673</name>
</gene>
<sequence length="108" mass="12047">MFPDSVKPDRRLLHFCPQLCVQPMHKPLPSLRSPPRKIPISLDVQTVPDPRCFLPLDLVIRSHSGAANHLQLSHPIVFTLIVLGSVTFALDIFPSQQLSSLSLARFGM</sequence>
<protein>
    <submittedName>
        <fullName evidence="1">Uncharacterized protein</fullName>
    </submittedName>
</protein>
<keyword evidence="2" id="KW-1185">Reference proteome</keyword>
<dbReference type="EMBL" id="ML213532">
    <property type="protein sequence ID" value="TFK46226.1"/>
    <property type="molecule type" value="Genomic_DNA"/>
</dbReference>
<proteinExistence type="predicted"/>
<dbReference type="AlphaFoldDB" id="A0A5C3MPC5"/>
<evidence type="ECO:0000313" key="2">
    <source>
        <dbReference type="Proteomes" id="UP000305948"/>
    </source>
</evidence>
<organism evidence="1 2">
    <name type="scientific">Heliocybe sulcata</name>
    <dbReference type="NCBI Taxonomy" id="5364"/>
    <lineage>
        <taxon>Eukaryota</taxon>
        <taxon>Fungi</taxon>
        <taxon>Dikarya</taxon>
        <taxon>Basidiomycota</taxon>
        <taxon>Agaricomycotina</taxon>
        <taxon>Agaricomycetes</taxon>
        <taxon>Gloeophyllales</taxon>
        <taxon>Gloeophyllaceae</taxon>
        <taxon>Heliocybe</taxon>
    </lineage>
</organism>
<accession>A0A5C3MPC5</accession>